<evidence type="ECO:0000256" key="5">
    <source>
        <dbReference type="ARBA" id="ARBA00022860"/>
    </source>
</evidence>
<keyword evidence="9" id="KW-0804">Transcription</keyword>
<dbReference type="PROSITE" id="PS50118">
    <property type="entry name" value="HMG_BOX_2"/>
    <property type="match status" value="1"/>
</dbReference>
<evidence type="ECO:0000256" key="7">
    <source>
        <dbReference type="ARBA" id="ARBA00023125"/>
    </source>
</evidence>
<reference evidence="16" key="1">
    <citation type="submission" date="2025-08" db="UniProtKB">
        <authorList>
            <consortium name="RefSeq"/>
        </authorList>
    </citation>
    <scope>IDENTIFICATION</scope>
    <source>
        <strain evidence="16">USDA-PBARC FA_bdor</strain>
        <tissue evidence="16">Whole organism</tissue>
    </source>
</reference>
<feature type="domain" description="HMG box" evidence="14">
    <location>
        <begin position="105"/>
        <end position="173"/>
    </location>
</feature>
<dbReference type="Proteomes" id="UP000694866">
    <property type="component" value="Unplaced"/>
</dbReference>
<dbReference type="AlphaFoldDB" id="A0A9R1U2D9"/>
<keyword evidence="8" id="KW-0010">Activator</keyword>
<evidence type="ECO:0000256" key="2">
    <source>
        <dbReference type="ARBA" id="ARBA00005998"/>
    </source>
</evidence>
<keyword evidence="4" id="KW-0221">Differentiation</keyword>
<feature type="compositionally biased region" description="Acidic residues" evidence="13">
    <location>
        <begin position="675"/>
        <end position="688"/>
    </location>
</feature>
<dbReference type="Gene3D" id="1.10.30.10">
    <property type="entry name" value="High mobility group box domain"/>
    <property type="match status" value="1"/>
</dbReference>
<feature type="DNA-binding region" description="HMG box" evidence="12">
    <location>
        <begin position="105"/>
        <end position="173"/>
    </location>
</feature>
<evidence type="ECO:0000256" key="6">
    <source>
        <dbReference type="ARBA" id="ARBA00022928"/>
    </source>
</evidence>
<dbReference type="GO" id="GO:0005516">
    <property type="term" value="F:calmodulin binding"/>
    <property type="evidence" value="ECO:0007669"/>
    <property type="project" value="UniProtKB-KW"/>
</dbReference>
<evidence type="ECO:0000313" key="15">
    <source>
        <dbReference type="Proteomes" id="UP000694866"/>
    </source>
</evidence>
<feature type="compositionally biased region" description="Low complexity" evidence="13">
    <location>
        <begin position="203"/>
        <end position="222"/>
    </location>
</feature>
<comment type="subcellular location">
    <subcellularLocation>
        <location evidence="1">Nucleus speckle</location>
    </subcellularLocation>
</comment>
<keyword evidence="5" id="KW-0112">Calmodulin-binding</keyword>
<comment type="function">
    <text evidence="11">Transcriptional regulator that controls a genetic switch in male development. It is necessary and sufficient for initiating male sex determination by directing the development of supporting cell precursors (pre-Sertoli cells) as Sertoli rather than granulosa cells. Involved in different aspects of gene regulation including promoter activation or repression. Binds to the DNA consensus sequence 5'-[AT]AACAA[AT]-3'. SRY HMG box recognizes DNA by partial intercalation in the minor groove and promotes DNA bending. Also involved in pre-mRNA splicing. In male adult brain involved in the maintenance of motor functions of dopaminergic neurons.</text>
</comment>
<dbReference type="GO" id="GO:0007548">
    <property type="term" value="P:sex differentiation"/>
    <property type="evidence" value="ECO:0007669"/>
    <property type="project" value="UniProtKB-KW"/>
</dbReference>
<dbReference type="OrthoDB" id="6247875at2759"/>
<feature type="region of interest" description="Disordered" evidence="13">
    <location>
        <begin position="655"/>
        <end position="688"/>
    </location>
</feature>
<feature type="region of interest" description="Disordered" evidence="13">
    <location>
        <begin position="322"/>
        <end position="341"/>
    </location>
</feature>
<keyword evidence="15" id="KW-1185">Reference proteome</keyword>
<organism evidence="15 16">
    <name type="scientific">Fopius arisanus</name>
    <dbReference type="NCBI Taxonomy" id="64838"/>
    <lineage>
        <taxon>Eukaryota</taxon>
        <taxon>Metazoa</taxon>
        <taxon>Ecdysozoa</taxon>
        <taxon>Arthropoda</taxon>
        <taxon>Hexapoda</taxon>
        <taxon>Insecta</taxon>
        <taxon>Pterygota</taxon>
        <taxon>Neoptera</taxon>
        <taxon>Endopterygota</taxon>
        <taxon>Hymenoptera</taxon>
        <taxon>Apocrita</taxon>
        <taxon>Ichneumonoidea</taxon>
        <taxon>Braconidae</taxon>
        <taxon>Opiinae</taxon>
        <taxon>Fopius</taxon>
    </lineage>
</organism>
<name>A0A9R1U2D9_9HYME</name>
<dbReference type="RefSeq" id="XP_011305048.1">
    <property type="nucleotide sequence ID" value="XM_011306746.1"/>
</dbReference>
<dbReference type="PANTHER" id="PTHR10270:SF161">
    <property type="entry name" value="SEX-DETERMINING REGION Y PROTEIN"/>
    <property type="match status" value="1"/>
</dbReference>
<evidence type="ECO:0000256" key="12">
    <source>
        <dbReference type="PROSITE-ProRule" id="PRU00267"/>
    </source>
</evidence>
<evidence type="ECO:0000313" key="16">
    <source>
        <dbReference type="RefSeq" id="XP_011305048.1"/>
    </source>
</evidence>
<dbReference type="GO" id="GO:0000978">
    <property type="term" value="F:RNA polymerase II cis-regulatory region sequence-specific DNA binding"/>
    <property type="evidence" value="ECO:0007669"/>
    <property type="project" value="TreeGrafter"/>
</dbReference>
<evidence type="ECO:0000259" key="14">
    <source>
        <dbReference type="PROSITE" id="PS50118"/>
    </source>
</evidence>
<proteinExistence type="inferred from homology"/>
<feature type="compositionally biased region" description="Polar residues" evidence="13">
    <location>
        <begin position="223"/>
        <end position="248"/>
    </location>
</feature>
<protein>
    <recommendedName>
        <fullName evidence="3">Sex-determining region Y protein</fullName>
    </recommendedName>
    <alternativeName>
        <fullName evidence="10">Testis-determining factor</fullName>
    </alternativeName>
</protein>
<keyword evidence="6" id="KW-0726">Sexual differentiation</keyword>
<dbReference type="InterPro" id="IPR036910">
    <property type="entry name" value="HMG_box_dom_sf"/>
</dbReference>
<accession>A0A9R1U2D9</accession>
<dbReference type="GO" id="GO:0001228">
    <property type="term" value="F:DNA-binding transcription activator activity, RNA polymerase II-specific"/>
    <property type="evidence" value="ECO:0007669"/>
    <property type="project" value="TreeGrafter"/>
</dbReference>
<evidence type="ECO:0000256" key="3">
    <source>
        <dbReference type="ARBA" id="ARBA00019052"/>
    </source>
</evidence>
<dbReference type="SMART" id="SM00398">
    <property type="entry name" value="HMG"/>
    <property type="match status" value="1"/>
</dbReference>
<feature type="region of interest" description="Disordered" evidence="13">
    <location>
        <begin position="9"/>
        <end position="106"/>
    </location>
</feature>
<evidence type="ECO:0000256" key="11">
    <source>
        <dbReference type="ARBA" id="ARBA00045821"/>
    </source>
</evidence>
<comment type="similarity">
    <text evidence="2">Belongs to the SRY family.</text>
</comment>
<evidence type="ECO:0000256" key="8">
    <source>
        <dbReference type="ARBA" id="ARBA00023159"/>
    </source>
</evidence>
<dbReference type="GeneID" id="105267702"/>
<evidence type="ECO:0000256" key="10">
    <source>
        <dbReference type="ARBA" id="ARBA00032498"/>
    </source>
</evidence>
<feature type="compositionally biased region" description="Basic and acidic residues" evidence="13">
    <location>
        <begin position="55"/>
        <end position="77"/>
    </location>
</feature>
<dbReference type="SUPFAM" id="SSF47095">
    <property type="entry name" value="HMG-box"/>
    <property type="match status" value="1"/>
</dbReference>
<evidence type="ECO:0000256" key="1">
    <source>
        <dbReference type="ARBA" id="ARBA00004324"/>
    </source>
</evidence>
<keyword evidence="7 12" id="KW-0238">DNA-binding</keyword>
<evidence type="ECO:0000256" key="13">
    <source>
        <dbReference type="SAM" id="MobiDB-lite"/>
    </source>
</evidence>
<dbReference type="GO" id="GO:0016607">
    <property type="term" value="C:nuclear speck"/>
    <property type="evidence" value="ECO:0007669"/>
    <property type="project" value="UniProtKB-SubCell"/>
</dbReference>
<dbReference type="KEGG" id="fas:105267702"/>
<dbReference type="InterPro" id="IPR009071">
    <property type="entry name" value="HMG_box_dom"/>
</dbReference>
<dbReference type="Pfam" id="PF00505">
    <property type="entry name" value="HMG_box"/>
    <property type="match status" value="1"/>
</dbReference>
<dbReference type="CDD" id="cd01389">
    <property type="entry name" value="HMG-box_ROX1-like"/>
    <property type="match status" value="1"/>
</dbReference>
<gene>
    <name evidence="16" type="primary">LOC105267702</name>
</gene>
<dbReference type="GO" id="GO:0030154">
    <property type="term" value="P:cell differentiation"/>
    <property type="evidence" value="ECO:0007669"/>
    <property type="project" value="UniProtKB-KW"/>
</dbReference>
<sequence>MSNYQFIVFSEKGQNGIKSKEVSRSSSSEIVPPSSPKQLITPPDENTHPHRRDSKKQIRIEPSGSRRREIPGDDLHAHQQYQQDSGDNAGASKRGGKSTSGKAKIPRPANAFMLFANHWRKKLAADNPRESNKDISVRLGTLWKGLNKSEKEKYFALAREVDAEHKRKYPDYVYNPKEARLRKAMREQNRELSRQSVLSAPISTPDNSTSNTGSNSTPVSTNFVNLSMTCSSTPPTAQSGSSLPGNSSYNSGRINQWFPISHSTPADHVKQMIPYRMMQAHQRTFDKTKEILRKQSSLSECAGAFPPSTCYPGDFSLHVSTQPSRISPVGSETRTNGTGLESNDYCGIGEFTDGQKWHPYQSAPTTYHSRSGPMTKISTRHAMQNVNTVNSHVQGPWNQFCGVPMSPMAAQNPLIRSPRHMVQVQDQERHCFPDELPLPYVTNKMDLPPRMPPNYPQSTYREKCIDDTSRWQGGNPEAPVNHSVMQGEAQVEEVQNEPKTESNDYDDDEGEKPEMPSVQPLPGFHQAFGSTEIGRFSRSEFFANMVSENGSLIPEGYFFPSMIPYPHKKPSAEETPAPNDCYWIGPILGFPMANITNPSKCPTYMELPPRINRDWMFPTRLMPQDHAPMMERPDFLFHEGYPRFNIPERVHFKERQVQSEIQTRTRASESGERPETEDDDQLINVDDD</sequence>
<evidence type="ECO:0000256" key="9">
    <source>
        <dbReference type="ARBA" id="ARBA00023163"/>
    </source>
</evidence>
<dbReference type="InterPro" id="IPR050140">
    <property type="entry name" value="SRY-related_HMG-box_TF-like"/>
</dbReference>
<keyword evidence="12" id="KW-0539">Nucleus</keyword>
<feature type="region of interest" description="Disordered" evidence="13">
    <location>
        <begin position="185"/>
        <end position="248"/>
    </location>
</feature>
<evidence type="ECO:0000256" key="4">
    <source>
        <dbReference type="ARBA" id="ARBA00022782"/>
    </source>
</evidence>
<feature type="region of interest" description="Disordered" evidence="13">
    <location>
        <begin position="467"/>
        <end position="516"/>
    </location>
</feature>
<dbReference type="PANTHER" id="PTHR10270">
    <property type="entry name" value="SOX TRANSCRIPTION FACTOR"/>
    <property type="match status" value="1"/>
</dbReference>